<gene>
    <name evidence="2" type="ORF">NQ317_012894</name>
</gene>
<keyword evidence="1" id="KW-0472">Membrane</keyword>
<name>A0ABQ9JQ43_9CUCU</name>
<evidence type="ECO:0000313" key="3">
    <source>
        <dbReference type="Proteomes" id="UP001162164"/>
    </source>
</evidence>
<dbReference type="Proteomes" id="UP001162164">
    <property type="component" value="Unassembled WGS sequence"/>
</dbReference>
<dbReference type="EMBL" id="JAPWTJ010000292">
    <property type="protein sequence ID" value="KAJ8980054.1"/>
    <property type="molecule type" value="Genomic_DNA"/>
</dbReference>
<evidence type="ECO:0000256" key="1">
    <source>
        <dbReference type="SAM" id="Phobius"/>
    </source>
</evidence>
<keyword evidence="1" id="KW-1133">Transmembrane helix</keyword>
<sequence>MIPRGDEPRQRGASGKSSSLQEKIATFYYTLGLFCITYPVYVVLFAISLIQCVSFLSDIWNTVWWNAAVKIPVFGRFFEGSASQPTLPGKAHSGCSQHIL</sequence>
<reference evidence="2" key="1">
    <citation type="journal article" date="2023" name="Insect Mol. Biol.">
        <title>Genome sequencing provides insights into the evolution of gene families encoding plant cell wall-degrading enzymes in longhorned beetles.</title>
        <authorList>
            <person name="Shin N.R."/>
            <person name="Okamura Y."/>
            <person name="Kirsch R."/>
            <person name="Pauchet Y."/>
        </authorList>
    </citation>
    <scope>NUCLEOTIDE SEQUENCE</scope>
    <source>
        <strain evidence="2">MMC_N1</strain>
    </source>
</reference>
<organism evidence="2 3">
    <name type="scientific">Molorchus minor</name>
    <dbReference type="NCBI Taxonomy" id="1323400"/>
    <lineage>
        <taxon>Eukaryota</taxon>
        <taxon>Metazoa</taxon>
        <taxon>Ecdysozoa</taxon>
        <taxon>Arthropoda</taxon>
        <taxon>Hexapoda</taxon>
        <taxon>Insecta</taxon>
        <taxon>Pterygota</taxon>
        <taxon>Neoptera</taxon>
        <taxon>Endopterygota</taxon>
        <taxon>Coleoptera</taxon>
        <taxon>Polyphaga</taxon>
        <taxon>Cucujiformia</taxon>
        <taxon>Chrysomeloidea</taxon>
        <taxon>Cerambycidae</taxon>
        <taxon>Lamiinae</taxon>
        <taxon>Monochamini</taxon>
        <taxon>Molorchus</taxon>
    </lineage>
</organism>
<comment type="caution">
    <text evidence="2">The sequence shown here is derived from an EMBL/GenBank/DDBJ whole genome shotgun (WGS) entry which is preliminary data.</text>
</comment>
<proteinExistence type="predicted"/>
<keyword evidence="1" id="KW-0812">Transmembrane</keyword>
<keyword evidence="3" id="KW-1185">Reference proteome</keyword>
<accession>A0ABQ9JQ43</accession>
<protein>
    <submittedName>
        <fullName evidence="2">Uncharacterized protein</fullName>
    </submittedName>
</protein>
<feature type="transmembrane region" description="Helical" evidence="1">
    <location>
        <begin position="27"/>
        <end position="50"/>
    </location>
</feature>
<evidence type="ECO:0000313" key="2">
    <source>
        <dbReference type="EMBL" id="KAJ8980054.1"/>
    </source>
</evidence>